<dbReference type="PIRSF" id="PIRSF017082">
    <property type="entry name" value="YflP"/>
    <property type="match status" value="1"/>
</dbReference>
<dbReference type="OrthoDB" id="8677378at2"/>
<dbReference type="InterPro" id="IPR005064">
    <property type="entry name" value="BUG"/>
</dbReference>
<comment type="similarity">
    <text evidence="1">Belongs to the UPF0065 (bug) family.</text>
</comment>
<dbReference type="PANTHER" id="PTHR42928">
    <property type="entry name" value="TRICARBOXYLATE-BINDING PROTEIN"/>
    <property type="match status" value="1"/>
</dbReference>
<accession>I4C8N4</accession>
<dbReference type="Gene3D" id="3.40.190.150">
    <property type="entry name" value="Bordetella uptake gene, domain 1"/>
    <property type="match status" value="1"/>
</dbReference>
<dbReference type="PANTHER" id="PTHR42928:SF5">
    <property type="entry name" value="BLR1237 PROTEIN"/>
    <property type="match status" value="1"/>
</dbReference>
<protein>
    <recommendedName>
        <fullName evidence="4">Tripartite tricarboxylate transporter substrate binding protein</fullName>
    </recommendedName>
</protein>
<dbReference type="Pfam" id="PF03401">
    <property type="entry name" value="TctC"/>
    <property type="match status" value="1"/>
</dbReference>
<gene>
    <name evidence="2" type="ordered locus">Desti_3266</name>
</gene>
<proteinExistence type="inferred from homology"/>
<organism evidence="2 3">
    <name type="scientific">Desulfomonile tiedjei (strain ATCC 49306 / DSM 6799 / DCB-1)</name>
    <dbReference type="NCBI Taxonomy" id="706587"/>
    <lineage>
        <taxon>Bacteria</taxon>
        <taxon>Pseudomonadati</taxon>
        <taxon>Thermodesulfobacteriota</taxon>
        <taxon>Desulfomonilia</taxon>
        <taxon>Desulfomonilales</taxon>
        <taxon>Desulfomonilaceae</taxon>
        <taxon>Desulfomonile</taxon>
    </lineage>
</organism>
<dbReference type="STRING" id="706587.Desti_3266"/>
<dbReference type="HOGENOM" id="CLU_045683_0_1_7"/>
<dbReference type="Gene3D" id="3.40.190.10">
    <property type="entry name" value="Periplasmic binding protein-like II"/>
    <property type="match status" value="1"/>
</dbReference>
<name>I4C8N4_DESTA</name>
<dbReference type="KEGG" id="dti:Desti_3266"/>
<evidence type="ECO:0000256" key="1">
    <source>
        <dbReference type="ARBA" id="ARBA00006987"/>
    </source>
</evidence>
<dbReference type="RefSeq" id="WP_014811059.1">
    <property type="nucleotide sequence ID" value="NC_018025.1"/>
</dbReference>
<dbReference type="PATRIC" id="fig|706587.4.peg.3720"/>
<dbReference type="InterPro" id="IPR042100">
    <property type="entry name" value="Bug_dom1"/>
</dbReference>
<dbReference type="SUPFAM" id="SSF53850">
    <property type="entry name" value="Periplasmic binding protein-like II"/>
    <property type="match status" value="1"/>
</dbReference>
<evidence type="ECO:0000313" key="3">
    <source>
        <dbReference type="Proteomes" id="UP000006055"/>
    </source>
</evidence>
<dbReference type="eggNOG" id="COG3181">
    <property type="taxonomic scope" value="Bacteria"/>
</dbReference>
<dbReference type="EMBL" id="CP003360">
    <property type="protein sequence ID" value="AFM25925.1"/>
    <property type="molecule type" value="Genomic_DNA"/>
</dbReference>
<evidence type="ECO:0000313" key="2">
    <source>
        <dbReference type="EMBL" id="AFM25925.1"/>
    </source>
</evidence>
<keyword evidence="3" id="KW-1185">Reference proteome</keyword>
<dbReference type="Proteomes" id="UP000006055">
    <property type="component" value="Chromosome"/>
</dbReference>
<evidence type="ECO:0008006" key="4">
    <source>
        <dbReference type="Google" id="ProtNLM"/>
    </source>
</evidence>
<dbReference type="AlphaFoldDB" id="I4C8N4"/>
<reference evidence="3" key="1">
    <citation type="submission" date="2012-06" db="EMBL/GenBank/DDBJ databases">
        <title>Complete sequence of chromosome of Desulfomonile tiedjei DSM 6799.</title>
        <authorList>
            <person name="Lucas S."/>
            <person name="Copeland A."/>
            <person name="Lapidus A."/>
            <person name="Glavina del Rio T."/>
            <person name="Dalin E."/>
            <person name="Tice H."/>
            <person name="Bruce D."/>
            <person name="Goodwin L."/>
            <person name="Pitluck S."/>
            <person name="Peters L."/>
            <person name="Ovchinnikova G."/>
            <person name="Zeytun A."/>
            <person name="Lu M."/>
            <person name="Kyrpides N."/>
            <person name="Mavromatis K."/>
            <person name="Ivanova N."/>
            <person name="Brettin T."/>
            <person name="Detter J.C."/>
            <person name="Han C."/>
            <person name="Larimer F."/>
            <person name="Land M."/>
            <person name="Hauser L."/>
            <person name="Markowitz V."/>
            <person name="Cheng J.-F."/>
            <person name="Hugenholtz P."/>
            <person name="Woyke T."/>
            <person name="Wu D."/>
            <person name="Spring S."/>
            <person name="Schroeder M."/>
            <person name="Brambilla E."/>
            <person name="Klenk H.-P."/>
            <person name="Eisen J.A."/>
        </authorList>
    </citation>
    <scope>NUCLEOTIDE SEQUENCE [LARGE SCALE GENOMIC DNA]</scope>
    <source>
        <strain evidence="3">ATCC 49306 / DSM 6799 / DCB-1</strain>
    </source>
</reference>
<sequence>MKGFKLLFIIVAIFALAGMVMSAEKYPTGPVTYVIPFNPGGQSDVEARLQQPFLEKDLGVPIVITYMPGAGGGLAWTKFSQAKPDGYTICGINVPHIVLQPLCQADVAFKTQEINPVCIFESTPIGLAVKKGSSVNSVKEFIEFAKANPGKATVGMSGKFSGHHMAALQFMKMTGTKLTLVTFTGAAPQITNLLGGHVEAIFGNSSDLVTYQTQIKVLAIGSEKRMEQLPGVPTFEEEGMKFFPRIDRGVAVPKGTPPDVTARLEKAFLDTVNTDNYRSKIITAGFVPMCLNSEQSKKYIAEQIETCEQLLKEHDLLLKK</sequence>
<dbReference type="CDD" id="cd07012">
    <property type="entry name" value="PBP2_Bug_TTT"/>
    <property type="match status" value="1"/>
</dbReference>